<dbReference type="GeneID" id="18924489"/>
<sequence length="796" mass="88928">MSQTPEGRLQADRLREMSKSKDRRRRAKTRIHTARLELAQGIFGGASPEYLLLSHPEVHSEDEVVIVNGSGSRCKTRLEWRSGPLDTFVNLVDQLIEGQETIPRKKARAKAIIDRGSYTSNDPDTFPPQKFQESLVSNAWLDKMSGIAVANLKLVKADSINIKKSIEILTNLVLPRGAARVGGQPSSSEASSSTQRMFSLLLMNSVKCEKNDFKGNFNWKCILCEICLMLSKKDDKVKVFQKCLREKPSHPHMGCNTESFEYMGVTYVGKLFNRSNYPKHLHKSTALNANEQDPLLEGGSGALRSQPPLAQSYQHPQTKKRKHSDSPAPHSENGSDDINLRPHKNPRTTSPNPVELSISTTQTPNGLPTVLTFSTEPFKVPLTFLQHPHCVQSMFHVLHDHFIEHKSVRGSRIALKMEQSKVKKSLGDNPLASKILREIPLTLDKLIKTFRLNTNLVTNLCCYVCRKLHGLLDQINEPLITNCDHLRFPKKTSSSLRILASAGATLKNLQDKQTLQGVYTNVTNHNESETATSDSIPVTQPSESASNMDLDISDDNPSDHSSNRTHYPRSAKSKSLTEPSLPASVVGKTLINAHTQHALFKHVLTNTSKEYRASIGVESLSHSTRTKWKLVAPSDEVLTALQAAVSGRMDFTISDTSKFESTVQWEHGGKNFAQYSKHKGNSYVQFEMGGQVNYGYINGIFRVIGHKSPFFIVRPFTPLQGRDESHNPFRSLPYLKATVMYHSHQEVKCVLLDQMFGHVAVRVNHPNTYNISHPTVSIVSLRSMGICDEAFRSGDD</sequence>
<accession>F4S468</accession>
<feature type="region of interest" description="Disordered" evidence="1">
    <location>
        <begin position="292"/>
        <end position="365"/>
    </location>
</feature>
<keyword evidence="3" id="KW-1185">Reference proteome</keyword>
<organism evidence="3">
    <name type="scientific">Melampsora larici-populina (strain 98AG31 / pathotype 3-4-7)</name>
    <name type="common">Poplar leaf rust fungus</name>
    <dbReference type="NCBI Taxonomy" id="747676"/>
    <lineage>
        <taxon>Eukaryota</taxon>
        <taxon>Fungi</taxon>
        <taxon>Dikarya</taxon>
        <taxon>Basidiomycota</taxon>
        <taxon>Pucciniomycotina</taxon>
        <taxon>Pucciniomycetes</taxon>
        <taxon>Pucciniales</taxon>
        <taxon>Melampsoraceae</taxon>
        <taxon>Melampsora</taxon>
    </lineage>
</organism>
<feature type="region of interest" description="Disordered" evidence="1">
    <location>
        <begin position="1"/>
        <end position="28"/>
    </location>
</feature>
<dbReference type="EMBL" id="GL883146">
    <property type="protein sequence ID" value="EGG00559.1"/>
    <property type="molecule type" value="Genomic_DNA"/>
</dbReference>
<feature type="compositionally biased region" description="Polar residues" evidence="1">
    <location>
        <begin position="525"/>
        <end position="547"/>
    </location>
</feature>
<evidence type="ECO:0000313" key="2">
    <source>
        <dbReference type="EMBL" id="EGG00559.1"/>
    </source>
</evidence>
<feature type="region of interest" description="Disordered" evidence="1">
    <location>
        <begin position="525"/>
        <end position="579"/>
    </location>
</feature>
<evidence type="ECO:0000256" key="1">
    <source>
        <dbReference type="SAM" id="MobiDB-lite"/>
    </source>
</evidence>
<dbReference type="HOGENOM" id="CLU_353761_0_0_1"/>
<feature type="compositionally biased region" description="Polar residues" evidence="1">
    <location>
        <begin position="347"/>
        <end position="365"/>
    </location>
</feature>
<evidence type="ECO:0000313" key="3">
    <source>
        <dbReference type="Proteomes" id="UP000001072"/>
    </source>
</evidence>
<reference evidence="3" key="1">
    <citation type="journal article" date="2011" name="Proc. Natl. Acad. Sci. U.S.A.">
        <title>Obligate biotrophy features unraveled by the genomic analysis of rust fungi.</title>
        <authorList>
            <person name="Duplessis S."/>
            <person name="Cuomo C.A."/>
            <person name="Lin Y.-C."/>
            <person name="Aerts A."/>
            <person name="Tisserant E."/>
            <person name="Veneault-Fourrey C."/>
            <person name="Joly D.L."/>
            <person name="Hacquard S."/>
            <person name="Amselem J."/>
            <person name="Cantarel B.L."/>
            <person name="Chiu R."/>
            <person name="Coutinho P.M."/>
            <person name="Feau N."/>
            <person name="Field M."/>
            <person name="Frey P."/>
            <person name="Gelhaye E."/>
            <person name="Goldberg J."/>
            <person name="Grabherr M.G."/>
            <person name="Kodira C.D."/>
            <person name="Kohler A."/>
            <person name="Kuees U."/>
            <person name="Lindquist E.A."/>
            <person name="Lucas S.M."/>
            <person name="Mago R."/>
            <person name="Mauceli E."/>
            <person name="Morin E."/>
            <person name="Murat C."/>
            <person name="Pangilinan J.L."/>
            <person name="Park R."/>
            <person name="Pearson M."/>
            <person name="Quesneville H."/>
            <person name="Rouhier N."/>
            <person name="Sakthikumar S."/>
            <person name="Salamov A.A."/>
            <person name="Schmutz J."/>
            <person name="Selles B."/>
            <person name="Shapiro H."/>
            <person name="Tanguay P."/>
            <person name="Tuskan G.A."/>
            <person name="Henrissat B."/>
            <person name="Van de Peer Y."/>
            <person name="Rouze P."/>
            <person name="Ellis J.G."/>
            <person name="Dodds P.N."/>
            <person name="Schein J.E."/>
            <person name="Zhong S."/>
            <person name="Hamelin R.C."/>
            <person name="Grigoriev I.V."/>
            <person name="Szabo L.J."/>
            <person name="Martin F."/>
        </authorList>
    </citation>
    <scope>NUCLEOTIDE SEQUENCE [LARGE SCALE GENOMIC DNA]</scope>
    <source>
        <strain evidence="3">98AG31 / pathotype 3-4-7</strain>
    </source>
</reference>
<proteinExistence type="predicted"/>
<dbReference type="InParanoid" id="F4S468"/>
<feature type="compositionally biased region" description="Basic and acidic residues" evidence="1">
    <location>
        <begin position="9"/>
        <end position="20"/>
    </location>
</feature>
<dbReference type="Proteomes" id="UP000001072">
    <property type="component" value="Unassembled WGS sequence"/>
</dbReference>
<dbReference type="AlphaFoldDB" id="F4S468"/>
<dbReference type="VEuPathDB" id="FungiDB:MELLADRAFT_111775"/>
<name>F4S468_MELLP</name>
<dbReference type="KEGG" id="mlr:MELLADRAFT_111775"/>
<protein>
    <submittedName>
        <fullName evidence="2">Uncharacterized protein</fullName>
    </submittedName>
</protein>
<dbReference type="RefSeq" id="XP_007416206.1">
    <property type="nucleotide sequence ID" value="XM_007416144.1"/>
</dbReference>
<gene>
    <name evidence="2" type="ORF">MELLADRAFT_111775</name>
</gene>